<comment type="caution">
    <text evidence="4">The sequence shown here is derived from an EMBL/GenBank/DDBJ whole genome shotgun (WGS) entry which is preliminary data.</text>
</comment>
<feature type="transmembrane region" description="Helical" evidence="2">
    <location>
        <begin position="42"/>
        <end position="62"/>
    </location>
</feature>
<dbReference type="AlphaFoldDB" id="A0A0D8BP78"/>
<dbReference type="GO" id="GO:0016853">
    <property type="term" value="F:isomerase activity"/>
    <property type="evidence" value="ECO:0007669"/>
    <property type="project" value="UniProtKB-KW"/>
</dbReference>
<reference evidence="4 5" key="1">
    <citation type="submission" date="2015-01" db="EMBL/GenBank/DDBJ databases">
        <authorList>
            <person name="Filippidou S."/>
            <person name="Jeanneret N."/>
            <person name="Russel-Delif L."/>
            <person name="Junier T."/>
            <person name="Wunderlin T."/>
            <person name="Molina V."/>
            <person name="Johnson S.L."/>
            <person name="Davenport K.W."/>
            <person name="Chain P.S."/>
            <person name="Dorador C."/>
            <person name="Junier P."/>
        </authorList>
    </citation>
    <scope>NUCLEOTIDE SEQUENCE [LARGE SCALE GENOMIC DNA]</scope>
    <source>
        <strain evidence="4 5">Et7/4</strain>
    </source>
</reference>
<feature type="transmembrane region" description="Helical" evidence="2">
    <location>
        <begin position="99"/>
        <end position="118"/>
    </location>
</feature>
<feature type="transmembrane region" description="Helical" evidence="2">
    <location>
        <begin position="139"/>
        <end position="156"/>
    </location>
</feature>
<dbReference type="InterPro" id="IPR029063">
    <property type="entry name" value="SAM-dependent_MTases_sf"/>
</dbReference>
<keyword evidence="2" id="KW-0812">Transmembrane</keyword>
<evidence type="ECO:0000256" key="2">
    <source>
        <dbReference type="SAM" id="Phobius"/>
    </source>
</evidence>
<comment type="similarity">
    <text evidence="1">Belongs to the polysaccharide synthase family.</text>
</comment>
<evidence type="ECO:0000313" key="5">
    <source>
        <dbReference type="Proteomes" id="UP000032522"/>
    </source>
</evidence>
<dbReference type="SUPFAM" id="SSF51735">
    <property type="entry name" value="NAD(P)-binding Rossmann-fold domains"/>
    <property type="match status" value="1"/>
</dbReference>
<dbReference type="InterPro" id="IPR051203">
    <property type="entry name" value="Polysaccharide_Synthase-Rel"/>
</dbReference>
<evidence type="ECO:0000256" key="1">
    <source>
        <dbReference type="ARBA" id="ARBA00007430"/>
    </source>
</evidence>
<gene>
    <name evidence="4" type="ORF">LG52_3403</name>
</gene>
<keyword evidence="2" id="KW-1133">Transmembrane helix</keyword>
<dbReference type="SUPFAM" id="SSF53335">
    <property type="entry name" value="S-adenosyl-L-methionine-dependent methyltransferases"/>
    <property type="match status" value="1"/>
</dbReference>
<keyword evidence="2" id="KW-0472">Membrane</keyword>
<feature type="transmembrane region" description="Helical" evidence="2">
    <location>
        <begin position="74"/>
        <end position="93"/>
    </location>
</feature>
<dbReference type="Pfam" id="PF13727">
    <property type="entry name" value="CoA_binding_3"/>
    <property type="match status" value="1"/>
</dbReference>
<protein>
    <submittedName>
        <fullName evidence="4">3-beta hydroxysteroid dehydrogenase/isomerase family protein</fullName>
    </submittedName>
</protein>
<dbReference type="InterPro" id="IPR003869">
    <property type="entry name" value="Polysac_CapD-like"/>
</dbReference>
<keyword evidence="4" id="KW-0413">Isomerase</keyword>
<dbReference type="PANTHER" id="PTHR43318">
    <property type="entry name" value="UDP-N-ACETYLGLUCOSAMINE 4,6-DEHYDRATASE"/>
    <property type="match status" value="1"/>
</dbReference>
<dbReference type="PANTHER" id="PTHR43318:SF1">
    <property type="entry name" value="POLYSACCHARIDE BIOSYNTHESIS PROTEIN EPSC-RELATED"/>
    <property type="match status" value="1"/>
</dbReference>
<evidence type="ECO:0000259" key="3">
    <source>
        <dbReference type="Pfam" id="PF02719"/>
    </source>
</evidence>
<dbReference type="Proteomes" id="UP000032522">
    <property type="component" value="Unassembled WGS sequence"/>
</dbReference>
<dbReference type="CDD" id="cd05237">
    <property type="entry name" value="UDP_invert_4-6DH_SDR_e"/>
    <property type="match status" value="1"/>
</dbReference>
<feature type="transmembrane region" description="Helical" evidence="2">
    <location>
        <begin position="7"/>
        <end position="30"/>
    </location>
</feature>
<dbReference type="Pfam" id="PF02719">
    <property type="entry name" value="Polysacc_synt_2"/>
    <property type="match status" value="1"/>
</dbReference>
<organism evidence="4 5">
    <name type="scientific">Geobacillus kaustophilus</name>
    <dbReference type="NCBI Taxonomy" id="1462"/>
    <lineage>
        <taxon>Bacteria</taxon>
        <taxon>Bacillati</taxon>
        <taxon>Bacillota</taxon>
        <taxon>Bacilli</taxon>
        <taxon>Bacillales</taxon>
        <taxon>Anoxybacillaceae</taxon>
        <taxon>Geobacillus</taxon>
        <taxon>Geobacillus thermoleovorans group</taxon>
    </lineage>
</organism>
<accession>A0A0D8BP78</accession>
<proteinExistence type="inferred from homology"/>
<dbReference type="RefSeq" id="WP_044732790.1">
    <property type="nucleotide sequence ID" value="NZ_JYBP01000003.1"/>
</dbReference>
<dbReference type="InterPro" id="IPR036291">
    <property type="entry name" value="NAD(P)-bd_dom_sf"/>
</dbReference>
<evidence type="ECO:0000313" key="4">
    <source>
        <dbReference type="EMBL" id="KJE25926.1"/>
    </source>
</evidence>
<name>A0A0D8BP78_GEOKU</name>
<sequence length="606" mass="68526">MAYRKRLTFLIILDSLIVLTAIYVSLFTLYPGIQIWKYKSVLLSALTLLVSHHSFAFIYRLYHKAWEYASIGELTAIIKAVTFSIITTSVVQFVVFQDIYVRALMITWMLHVILIGGSRFVWRVFRDRYIKPNANKRRTLIIGAGAAGTMVARQLVNNPEAELKPVAFIDDDPNKQKLQFFNIPVMGTTKDIEDVVRALRIEHIIIAIPSLTKKELNRIFEQCAKTNAKTQIVPKLEDIVTGKVSVSQFRDVQVEDLLGREPVELDIESISSYIENKVILVTGAGGSIGSEICRQVCRFNPKKIVLFGHGENSIYQIDMELRNQYKDQIEIVPVIGDIQDRERMFEVMEEHKPDVVYHAAAHKHVPLMEYNPKEAVKNNIFGTKNVAEAADTFGVQTFVLISTDKAVNPTNVMGATKRFAEMMIQQLDKQSKTKFVAVRFGNVLGSRGSVIPLFKKQIQEGGPVTVTHPDMTRYFMTIPEASRLVIQAGALAKGGEIFVLDMGEPVKIVDLAKNLIKLSGYTVEEIGIEFTGIRPGEKMFEELLNENEVHPEQVFPKIFIGKATAVDEKILRDFMEEFEEMDKEKVRERLLGIANGRIGLERSIAQ</sequence>
<dbReference type="OrthoDB" id="9803111at2"/>
<dbReference type="EMBL" id="JYBP01000003">
    <property type="protein sequence ID" value="KJE25926.1"/>
    <property type="molecule type" value="Genomic_DNA"/>
</dbReference>
<dbReference type="PATRIC" id="fig|1462.6.peg.3746"/>
<dbReference type="Gene3D" id="3.40.50.720">
    <property type="entry name" value="NAD(P)-binding Rossmann-like Domain"/>
    <property type="match status" value="2"/>
</dbReference>
<feature type="domain" description="Polysaccharide biosynthesis protein CapD-like" evidence="3">
    <location>
        <begin position="279"/>
        <end position="561"/>
    </location>
</feature>